<keyword evidence="2" id="KW-1185">Reference proteome</keyword>
<proteinExistence type="predicted"/>
<sequence>MNKISIEFIDPNLQEDIEKILPSLLAQALINKIESNSMASSKSHSKIS</sequence>
<gene>
    <name evidence="1" type="ORF">LY28_01626</name>
</gene>
<dbReference type="Proteomes" id="UP000248132">
    <property type="component" value="Unassembled WGS sequence"/>
</dbReference>
<name>A0A318Y811_9FIRM</name>
<dbReference type="RefSeq" id="WP_165835523.1">
    <property type="nucleotide sequence ID" value="NZ_QKMR01000007.1"/>
</dbReference>
<organism evidence="1 2">
    <name type="scientific">Ruminiclostridium sufflavum DSM 19573</name>
    <dbReference type="NCBI Taxonomy" id="1121337"/>
    <lineage>
        <taxon>Bacteria</taxon>
        <taxon>Bacillati</taxon>
        <taxon>Bacillota</taxon>
        <taxon>Clostridia</taxon>
        <taxon>Eubacteriales</taxon>
        <taxon>Oscillospiraceae</taxon>
        <taxon>Ruminiclostridium</taxon>
    </lineage>
</organism>
<dbReference type="AlphaFoldDB" id="A0A318Y811"/>
<protein>
    <submittedName>
        <fullName evidence="1">Uncharacterized protein</fullName>
    </submittedName>
</protein>
<accession>A0A318Y811</accession>
<reference evidence="1 2" key="1">
    <citation type="submission" date="2018-06" db="EMBL/GenBank/DDBJ databases">
        <title>Genomic Encyclopedia of Type Strains, Phase I: the one thousand microbial genomes (KMG-I) project.</title>
        <authorList>
            <person name="Kyrpides N."/>
        </authorList>
    </citation>
    <scope>NUCLEOTIDE SEQUENCE [LARGE SCALE GENOMIC DNA]</scope>
    <source>
        <strain evidence="1 2">DSM 19573</strain>
    </source>
</reference>
<evidence type="ECO:0000313" key="2">
    <source>
        <dbReference type="Proteomes" id="UP000248132"/>
    </source>
</evidence>
<dbReference type="EMBL" id="QKMR01000007">
    <property type="protein sequence ID" value="PYG88284.1"/>
    <property type="molecule type" value="Genomic_DNA"/>
</dbReference>
<comment type="caution">
    <text evidence="1">The sequence shown here is derived from an EMBL/GenBank/DDBJ whole genome shotgun (WGS) entry which is preliminary data.</text>
</comment>
<evidence type="ECO:0000313" key="1">
    <source>
        <dbReference type="EMBL" id="PYG88284.1"/>
    </source>
</evidence>